<sequence length="126" mass="13835">MLAQTFRASRSSIARIARQQATGMVAKRTFITPTAIRQADLVQDLYLKELKGYKAPAIKPTDADGHVQIFTPPKPPVSPEETDIASELQAYEASAVEIEGQAEGGSAAEVEQDWFEEEPEEEAVHH</sequence>
<feature type="region of interest" description="Disordered" evidence="1">
    <location>
        <begin position="99"/>
        <end position="126"/>
    </location>
</feature>
<reference evidence="2 3" key="1">
    <citation type="submission" date="2018-05" db="EMBL/GenBank/DDBJ databases">
        <title>Draft genome sequence of Scytalidium lignicola DSM 105466, a ubiquitous saprotrophic fungus.</title>
        <authorList>
            <person name="Buettner E."/>
            <person name="Gebauer A.M."/>
            <person name="Hofrichter M."/>
            <person name="Liers C."/>
            <person name="Kellner H."/>
        </authorList>
    </citation>
    <scope>NUCLEOTIDE SEQUENCE [LARGE SCALE GENOMIC DNA]</scope>
    <source>
        <strain evidence="2 3">DSM 105466</strain>
    </source>
</reference>
<proteinExistence type="predicted"/>
<dbReference type="PANTHER" id="PTHR28207:SF1">
    <property type="entry name" value="ATP SYNTHASE SUBUNIT H, MITOCHONDRIAL"/>
    <property type="match status" value="1"/>
</dbReference>
<accession>A0A3E2HG60</accession>
<evidence type="ECO:0000256" key="1">
    <source>
        <dbReference type="SAM" id="MobiDB-lite"/>
    </source>
</evidence>
<dbReference type="STRING" id="5539.A0A3E2HG60"/>
<dbReference type="GO" id="GO:0046933">
    <property type="term" value="F:proton-transporting ATP synthase activity, rotational mechanism"/>
    <property type="evidence" value="ECO:0007669"/>
    <property type="project" value="TreeGrafter"/>
</dbReference>
<dbReference type="OrthoDB" id="274752at2759"/>
<keyword evidence="3" id="KW-1185">Reference proteome</keyword>
<organism evidence="2 3">
    <name type="scientific">Scytalidium lignicola</name>
    <name type="common">Hyphomycete</name>
    <dbReference type="NCBI Taxonomy" id="5539"/>
    <lineage>
        <taxon>Eukaryota</taxon>
        <taxon>Fungi</taxon>
        <taxon>Dikarya</taxon>
        <taxon>Ascomycota</taxon>
        <taxon>Pezizomycotina</taxon>
        <taxon>Leotiomycetes</taxon>
        <taxon>Leotiomycetes incertae sedis</taxon>
        <taxon>Scytalidium</taxon>
    </lineage>
</organism>
<comment type="caution">
    <text evidence="2">The sequence shown here is derived from an EMBL/GenBank/DDBJ whole genome shotgun (WGS) entry which is preliminary data.</text>
</comment>
<dbReference type="AlphaFoldDB" id="A0A3E2HG60"/>
<feature type="compositionally biased region" description="Acidic residues" evidence="1">
    <location>
        <begin position="110"/>
        <end position="126"/>
    </location>
</feature>
<gene>
    <name evidence="2" type="ORF">B7463_g4173</name>
</gene>
<dbReference type="Proteomes" id="UP000258309">
    <property type="component" value="Unassembled WGS sequence"/>
</dbReference>
<evidence type="ECO:0000313" key="2">
    <source>
        <dbReference type="EMBL" id="RFU32142.1"/>
    </source>
</evidence>
<dbReference type="InterPro" id="IPR019711">
    <property type="entry name" value="ATP_synth_F0_suH"/>
</dbReference>
<name>A0A3E2HG60_SCYLI</name>
<feature type="non-terminal residue" evidence="2">
    <location>
        <position position="1"/>
    </location>
</feature>
<dbReference type="Pfam" id="PF10775">
    <property type="entry name" value="ATP_sub_h"/>
    <property type="match status" value="1"/>
</dbReference>
<feature type="non-terminal residue" evidence="2">
    <location>
        <position position="126"/>
    </location>
</feature>
<dbReference type="OMA" id="GHVQKFT"/>
<dbReference type="EMBL" id="NCSJ02000060">
    <property type="protein sequence ID" value="RFU32142.1"/>
    <property type="molecule type" value="Genomic_DNA"/>
</dbReference>
<dbReference type="PANTHER" id="PTHR28207">
    <property type="entry name" value="ATP SYNTHASE SUBUNIT H, MITOCHONDRIAL"/>
    <property type="match status" value="1"/>
</dbReference>
<evidence type="ECO:0000313" key="3">
    <source>
        <dbReference type="Proteomes" id="UP000258309"/>
    </source>
</evidence>
<protein>
    <submittedName>
        <fullName evidence="2">Uncharacterized protein</fullName>
    </submittedName>
</protein>